<feature type="compositionally biased region" description="Polar residues" evidence="1">
    <location>
        <begin position="51"/>
        <end position="61"/>
    </location>
</feature>
<feature type="domain" description="DUF7730" evidence="2">
    <location>
        <begin position="66"/>
        <end position="195"/>
    </location>
</feature>
<sequence length="471" mass="54581">MAGVPTRLSTAPLLKYEGRHLGTMPEPPRPRSMAVSRVDMSHPGDKLEPSAGTSSRTSPQAATTMHMYTKFPIEIQRLIMRFALVSSEPIDLSTWRQEASRAGQIMTWTWTSNEATITSYSQKRADIRKQSEFKLDLSPNLMRVDRLCYSEGMRMFYGENTFRFTRVAFLRSSQWRLPLYMSTLDLVTFLSQIHHFDYSNDCRDMRNMRARGQLMRNIVLQDFDTDSDAFAKLQYGRFLSHKRLFSAIPLYSVSWQLNVLRIVAFFCHELDNLTIMADAQASGVTDYISGPDPAQPWMASFLLRYYEETEVLLREFQCDYLPTGGPLALRRLHVRGIQAVERDTETLEERPDRTAAALQGWLARHGISVKYSEYSGEFIHRWVRTDGKLVSEKVRERLGSGKLGYFMQTRYLRADWFGPFTYDEIGLCLPVHGVVYNTEFPAPYFEQWHVPNLKIRPMIRRQVSPFVPPRN</sequence>
<dbReference type="Proteomes" id="UP001629113">
    <property type="component" value="Unassembled WGS sequence"/>
</dbReference>
<evidence type="ECO:0000313" key="4">
    <source>
        <dbReference type="Proteomes" id="UP001629113"/>
    </source>
</evidence>
<feature type="region of interest" description="Disordered" evidence="1">
    <location>
        <begin position="15"/>
        <end position="61"/>
    </location>
</feature>
<gene>
    <name evidence="3" type="ORF">PVAG01_08865</name>
</gene>
<evidence type="ECO:0000313" key="3">
    <source>
        <dbReference type="EMBL" id="KAL3420366.1"/>
    </source>
</evidence>
<evidence type="ECO:0000259" key="2">
    <source>
        <dbReference type="Pfam" id="PF24864"/>
    </source>
</evidence>
<name>A0ABR4PBC8_9HELO</name>
<proteinExistence type="predicted"/>
<accession>A0ABR4PBC8</accession>
<keyword evidence="4" id="KW-1185">Reference proteome</keyword>
<dbReference type="EMBL" id="JBFCZG010000007">
    <property type="protein sequence ID" value="KAL3420366.1"/>
    <property type="molecule type" value="Genomic_DNA"/>
</dbReference>
<organism evidence="3 4">
    <name type="scientific">Phlyctema vagabunda</name>
    <dbReference type="NCBI Taxonomy" id="108571"/>
    <lineage>
        <taxon>Eukaryota</taxon>
        <taxon>Fungi</taxon>
        <taxon>Dikarya</taxon>
        <taxon>Ascomycota</taxon>
        <taxon>Pezizomycotina</taxon>
        <taxon>Leotiomycetes</taxon>
        <taxon>Helotiales</taxon>
        <taxon>Dermateaceae</taxon>
        <taxon>Phlyctema</taxon>
    </lineage>
</organism>
<dbReference type="Pfam" id="PF24864">
    <property type="entry name" value="DUF7730"/>
    <property type="match status" value="1"/>
</dbReference>
<evidence type="ECO:0000256" key="1">
    <source>
        <dbReference type="SAM" id="MobiDB-lite"/>
    </source>
</evidence>
<dbReference type="InterPro" id="IPR056632">
    <property type="entry name" value="DUF7730"/>
</dbReference>
<reference evidence="3 4" key="1">
    <citation type="submission" date="2024-06" db="EMBL/GenBank/DDBJ databases">
        <title>Complete genome of Phlyctema vagabunda strain 19-DSS-EL-015.</title>
        <authorList>
            <person name="Fiorenzani C."/>
        </authorList>
    </citation>
    <scope>NUCLEOTIDE SEQUENCE [LARGE SCALE GENOMIC DNA]</scope>
    <source>
        <strain evidence="3 4">19-DSS-EL-015</strain>
    </source>
</reference>
<comment type="caution">
    <text evidence="3">The sequence shown here is derived from an EMBL/GenBank/DDBJ whole genome shotgun (WGS) entry which is preliminary data.</text>
</comment>
<protein>
    <recommendedName>
        <fullName evidence="2">DUF7730 domain-containing protein</fullName>
    </recommendedName>
</protein>
<feature type="compositionally biased region" description="Basic and acidic residues" evidence="1">
    <location>
        <begin position="39"/>
        <end position="48"/>
    </location>
</feature>